<dbReference type="AlphaFoldDB" id="A0A6N8JKH2"/>
<comment type="caution">
    <text evidence="1">The sequence shown here is derived from an EMBL/GenBank/DDBJ whole genome shotgun (WGS) entry which is preliminary data.</text>
</comment>
<dbReference type="EMBL" id="WRXO01000012">
    <property type="protein sequence ID" value="MVT44682.1"/>
    <property type="molecule type" value="Genomic_DNA"/>
</dbReference>
<organism evidence="1 2">
    <name type="scientific">Chitinophaga oryziterrae</name>
    <dbReference type="NCBI Taxonomy" id="1031224"/>
    <lineage>
        <taxon>Bacteria</taxon>
        <taxon>Pseudomonadati</taxon>
        <taxon>Bacteroidota</taxon>
        <taxon>Chitinophagia</taxon>
        <taxon>Chitinophagales</taxon>
        <taxon>Chitinophagaceae</taxon>
        <taxon>Chitinophaga</taxon>
    </lineage>
</organism>
<accession>A0A6N8JKH2</accession>
<reference evidence="1 2" key="1">
    <citation type="submission" date="2019-12" db="EMBL/GenBank/DDBJ databases">
        <title>The draft genomic sequence of strain Chitinophaga oryziterrae JCM 16595.</title>
        <authorList>
            <person name="Zhang X."/>
        </authorList>
    </citation>
    <scope>NUCLEOTIDE SEQUENCE [LARGE SCALE GENOMIC DNA]</scope>
    <source>
        <strain evidence="1 2">JCM 16595</strain>
    </source>
</reference>
<dbReference type="OrthoDB" id="650920at2"/>
<sequence>MPQDLTSYINALQISYPEKTYRGLMRGAETVDQSIDEKAYFDNKSIMSFVAGVSPDNRQDVLDSTLLAQLAAGHLYPDPENLKEWYAKYTEVLKNIGWAVQTNEFSEVTSSGSLFEMKNAILGIVSAAFGGNYLAIVTKVMDALQSLSDTDSKIVAFEKNTHSAGKGTFQLAMAEEVNGTVTLHMAGFILSATSEVKHILFFSSSKEKATVSSNSMACTLSKEVYATVRNTIKQKLGDKAQQYIAEIVI</sequence>
<proteinExistence type="predicted"/>
<gene>
    <name evidence="1" type="ORF">GO495_29080</name>
</gene>
<keyword evidence="2" id="KW-1185">Reference proteome</keyword>
<evidence type="ECO:0008006" key="3">
    <source>
        <dbReference type="Google" id="ProtNLM"/>
    </source>
</evidence>
<name>A0A6N8JKH2_9BACT</name>
<evidence type="ECO:0000313" key="1">
    <source>
        <dbReference type="EMBL" id="MVT44682.1"/>
    </source>
</evidence>
<protein>
    <recommendedName>
        <fullName evidence="3">Virulence factor Evf domain-containing protein</fullName>
    </recommendedName>
</protein>
<dbReference type="Proteomes" id="UP000468388">
    <property type="component" value="Unassembled WGS sequence"/>
</dbReference>
<evidence type="ECO:0000313" key="2">
    <source>
        <dbReference type="Proteomes" id="UP000468388"/>
    </source>
</evidence>
<dbReference type="RefSeq" id="WP_157303469.1">
    <property type="nucleotide sequence ID" value="NZ_BAAAZB010000018.1"/>
</dbReference>